<dbReference type="Pfam" id="PF19885">
    <property type="entry name" value="DUF6358"/>
    <property type="match status" value="1"/>
</dbReference>
<dbReference type="EMBL" id="BAABFT010000012">
    <property type="protein sequence ID" value="GAA4332370.1"/>
    <property type="molecule type" value="Genomic_DNA"/>
</dbReference>
<organism evidence="2 3">
    <name type="scientific">Mucilaginibacter gynuensis</name>
    <dbReference type="NCBI Taxonomy" id="1302236"/>
    <lineage>
        <taxon>Bacteria</taxon>
        <taxon>Pseudomonadati</taxon>
        <taxon>Bacteroidota</taxon>
        <taxon>Sphingobacteriia</taxon>
        <taxon>Sphingobacteriales</taxon>
        <taxon>Sphingobacteriaceae</taxon>
        <taxon>Mucilaginibacter</taxon>
    </lineage>
</organism>
<keyword evidence="1" id="KW-1133">Transmembrane helix</keyword>
<feature type="transmembrane region" description="Helical" evidence="1">
    <location>
        <begin position="31"/>
        <end position="49"/>
    </location>
</feature>
<feature type="transmembrane region" description="Helical" evidence="1">
    <location>
        <begin position="7"/>
        <end position="25"/>
    </location>
</feature>
<dbReference type="RefSeq" id="WP_345212811.1">
    <property type="nucleotide sequence ID" value="NZ_BAABFT010000012.1"/>
</dbReference>
<evidence type="ECO:0000256" key="1">
    <source>
        <dbReference type="SAM" id="Phobius"/>
    </source>
</evidence>
<keyword evidence="3" id="KW-1185">Reference proteome</keyword>
<accession>A0ABP8H011</accession>
<evidence type="ECO:0000313" key="2">
    <source>
        <dbReference type="EMBL" id="GAA4332370.1"/>
    </source>
</evidence>
<sequence length="68" mass="7724">MGKKIALNVLYNVGIVIAIIIGYWGVEHGRYEFLLGAIFIGGVFIALKIRLRKEVKELIDQHRNNSKN</sequence>
<evidence type="ECO:0000313" key="3">
    <source>
        <dbReference type="Proteomes" id="UP001500582"/>
    </source>
</evidence>
<proteinExistence type="predicted"/>
<name>A0ABP8H011_9SPHI</name>
<gene>
    <name evidence="2" type="ORF">GCM10023149_38620</name>
</gene>
<keyword evidence="1" id="KW-0472">Membrane</keyword>
<keyword evidence="1" id="KW-0812">Transmembrane</keyword>
<comment type="caution">
    <text evidence="2">The sequence shown here is derived from an EMBL/GenBank/DDBJ whole genome shotgun (WGS) entry which is preliminary data.</text>
</comment>
<dbReference type="InterPro" id="IPR045938">
    <property type="entry name" value="DUF6358"/>
</dbReference>
<reference evidence="3" key="1">
    <citation type="journal article" date="2019" name="Int. J. Syst. Evol. Microbiol.">
        <title>The Global Catalogue of Microorganisms (GCM) 10K type strain sequencing project: providing services to taxonomists for standard genome sequencing and annotation.</title>
        <authorList>
            <consortium name="The Broad Institute Genomics Platform"/>
            <consortium name="The Broad Institute Genome Sequencing Center for Infectious Disease"/>
            <person name="Wu L."/>
            <person name="Ma J."/>
        </authorList>
    </citation>
    <scope>NUCLEOTIDE SEQUENCE [LARGE SCALE GENOMIC DNA]</scope>
    <source>
        <strain evidence="3">JCM 17705</strain>
    </source>
</reference>
<protein>
    <submittedName>
        <fullName evidence="2">Uncharacterized protein</fullName>
    </submittedName>
</protein>
<dbReference type="Proteomes" id="UP001500582">
    <property type="component" value="Unassembled WGS sequence"/>
</dbReference>